<sequence length="557" mass="60881">MKKISLIKYIFAGILSISLLNNCIDHTPEIEDLPNPEVDFNYSVKDNLYKIDYYVGATIEFVSTSAATGECTWDFGDGTTSVGAIVTHKYPTTGTFEVKLTVGSAGYTTKPIYISDIKPIVKLNPIAGGLCEVLNTPVSFSVVLPNPEGLSEEYTWYFPEGTLDANGNTITSFQGEDPGQIKFSNVGSQKIILASKLGGRTLDEVYVNVPVAYNKEVPTLYYAVKAGNIMALKLANDAPVGMKILPFDMGTKSGQHPLNILFNDSSLYVLDCGKQFTFVDDQDGNLGDGRIIVMSKDGAKVETMLTNSGTAFNDPFYGYIEGNKLYFSDRNTGIATISLKDRNKSMVRTDFPYYVENSRLGYYGQGLSYGAMNACFGKVNGTWYWCKTFNGNGIFRFTDADILKTSITGNGVLPTSGVALDGMSPKSFVWDSRNQVIYFTIWDTGYEGLYRCTLDQLNAIKARTDLAPYKKTLANGKTVTPITEAGKGEGSSGEFIGICQLALDENTGCVYFGLRSADTSVKSGLMRYNPAKGYIEHVIEGVEVYGVSVNKTKSKLF</sequence>
<dbReference type="InterPro" id="IPR035986">
    <property type="entry name" value="PKD_dom_sf"/>
</dbReference>
<feature type="domain" description="PKD" evidence="1">
    <location>
        <begin position="72"/>
        <end position="105"/>
    </location>
</feature>
<dbReference type="CDD" id="cd00146">
    <property type="entry name" value="PKD"/>
    <property type="match status" value="1"/>
</dbReference>
<dbReference type="InterPro" id="IPR022409">
    <property type="entry name" value="PKD/Chitinase_dom"/>
</dbReference>
<dbReference type="SUPFAM" id="SSF49299">
    <property type="entry name" value="PKD domain"/>
    <property type="match status" value="1"/>
</dbReference>
<name>A0A653AJ08_9BACT</name>
<proteinExistence type="predicted"/>
<gene>
    <name evidence="2" type="ORF">TRIP_D440071</name>
</gene>
<dbReference type="SUPFAM" id="SSF75011">
    <property type="entry name" value="3-carboxy-cis,cis-mucoante lactonizing enzyme"/>
    <property type="match status" value="1"/>
</dbReference>
<dbReference type="InterPro" id="IPR013783">
    <property type="entry name" value="Ig-like_fold"/>
</dbReference>
<dbReference type="Gene3D" id="2.60.40.10">
    <property type="entry name" value="Immunoglobulins"/>
    <property type="match status" value="1"/>
</dbReference>
<dbReference type="PROSITE" id="PS50093">
    <property type="entry name" value="PKD"/>
    <property type="match status" value="1"/>
</dbReference>
<evidence type="ECO:0000259" key="1">
    <source>
        <dbReference type="PROSITE" id="PS50093"/>
    </source>
</evidence>
<dbReference type="EMBL" id="UPXZ01000039">
    <property type="protein sequence ID" value="VBB48053.1"/>
    <property type="molecule type" value="Genomic_DNA"/>
</dbReference>
<protein>
    <recommendedName>
        <fullName evidence="1">PKD domain-containing protein</fullName>
    </recommendedName>
</protein>
<accession>A0A653AJ08</accession>
<evidence type="ECO:0000313" key="2">
    <source>
        <dbReference type="EMBL" id="VBB48053.1"/>
    </source>
</evidence>
<dbReference type="AlphaFoldDB" id="A0A653AJ08"/>
<dbReference type="InterPro" id="IPR000601">
    <property type="entry name" value="PKD_dom"/>
</dbReference>
<dbReference type="Pfam" id="PF18911">
    <property type="entry name" value="PKD_4"/>
    <property type="match status" value="1"/>
</dbReference>
<organism evidence="2">
    <name type="scientific">uncultured Paludibacter sp</name>
    <dbReference type="NCBI Taxonomy" id="497635"/>
    <lineage>
        <taxon>Bacteria</taxon>
        <taxon>Pseudomonadati</taxon>
        <taxon>Bacteroidota</taxon>
        <taxon>Bacteroidia</taxon>
        <taxon>Bacteroidales</taxon>
        <taxon>Paludibacteraceae</taxon>
        <taxon>Paludibacter</taxon>
        <taxon>environmental samples</taxon>
    </lineage>
</organism>
<dbReference type="SMART" id="SM00089">
    <property type="entry name" value="PKD"/>
    <property type="match status" value="1"/>
</dbReference>
<reference evidence="2" key="1">
    <citation type="submission" date="2018-07" db="EMBL/GenBank/DDBJ databases">
        <authorList>
            <consortium name="Genoscope - CEA"/>
            <person name="William W."/>
        </authorList>
    </citation>
    <scope>NUCLEOTIDE SEQUENCE</scope>
    <source>
        <strain evidence="2">IK1</strain>
    </source>
</reference>